<dbReference type="InterPro" id="IPR008042">
    <property type="entry name" value="Retrotrans_Pao"/>
</dbReference>
<gene>
    <name evidence="3" type="primary">LOC112455864</name>
</gene>
<dbReference type="Proteomes" id="UP000504618">
    <property type="component" value="Unplaced"/>
</dbReference>
<evidence type="ECO:0000313" key="3">
    <source>
        <dbReference type="RefSeq" id="XP_024873837.1"/>
    </source>
</evidence>
<dbReference type="Pfam" id="PF05380">
    <property type="entry name" value="Peptidase_A17"/>
    <property type="match status" value="1"/>
</dbReference>
<protein>
    <submittedName>
        <fullName evidence="3">Uncharacterized protein LOC112455864</fullName>
    </submittedName>
</protein>
<dbReference type="RefSeq" id="XP_024873837.1">
    <property type="nucleotide sequence ID" value="XM_025018069.1"/>
</dbReference>
<evidence type="ECO:0000256" key="1">
    <source>
        <dbReference type="SAM" id="MobiDB-lite"/>
    </source>
</evidence>
<dbReference type="GeneID" id="112455864"/>
<dbReference type="AlphaFoldDB" id="A0A6J1PVC2"/>
<accession>A0A6J1PVC2</accession>
<sequence>MLAEVSMLFDPLGLVGPIITAAKILIQSLWACNVWLGRFGAHEDSQGLVSDKIPTTPLEFIEIPRLVISKNPDSGIQLHGFCDASEQAYGACIYVREDGVLTALLCSKSRVAPLKTLSLPRLKLCAAVLLIRLMNKVASILNVRVYKRRYWTDSQIILAWLSSPARRWKTFVSNRVSEIQDGSSPSAWHHIKSKENPADLISRGATPEKLKGSTLWWESPRWLRLSENEWPAEGAELSSKTVLEERVEVLMAETSLQEAIIPYYQYSLLGKLLRVIAYILRFCYNSRYGVKNRKTGCISASKINKARVALIRITQAQKFEKEIKLLRCHESVPRGSRLYSLNPYLDNCEILRVGGRLENAQLPEATKHPIILPIDAPRRETDHQRQASKIVPRGRSSDANLNKGRVLASRCEKRGQEKHSELREMCQGVARTVSANYGLAPEGSGYSC</sequence>
<name>A0A6J1PVC2_9HYME</name>
<dbReference type="OrthoDB" id="7553091at2759"/>
<reference evidence="3" key="1">
    <citation type="submission" date="2025-08" db="UniProtKB">
        <authorList>
            <consortium name="RefSeq"/>
        </authorList>
    </citation>
    <scope>IDENTIFICATION</scope>
    <source>
        <tissue evidence="3">Whole body</tissue>
    </source>
</reference>
<proteinExistence type="predicted"/>
<feature type="region of interest" description="Disordered" evidence="1">
    <location>
        <begin position="379"/>
        <end position="400"/>
    </location>
</feature>
<dbReference type="PANTHER" id="PTHR47331">
    <property type="entry name" value="PHD-TYPE DOMAIN-CONTAINING PROTEIN"/>
    <property type="match status" value="1"/>
</dbReference>
<organism evidence="2 3">
    <name type="scientific">Temnothorax curvispinosus</name>
    <dbReference type="NCBI Taxonomy" id="300111"/>
    <lineage>
        <taxon>Eukaryota</taxon>
        <taxon>Metazoa</taxon>
        <taxon>Ecdysozoa</taxon>
        <taxon>Arthropoda</taxon>
        <taxon>Hexapoda</taxon>
        <taxon>Insecta</taxon>
        <taxon>Pterygota</taxon>
        <taxon>Neoptera</taxon>
        <taxon>Endopterygota</taxon>
        <taxon>Hymenoptera</taxon>
        <taxon>Apocrita</taxon>
        <taxon>Aculeata</taxon>
        <taxon>Formicoidea</taxon>
        <taxon>Formicidae</taxon>
        <taxon>Myrmicinae</taxon>
        <taxon>Temnothorax</taxon>
    </lineage>
</organism>
<evidence type="ECO:0000313" key="2">
    <source>
        <dbReference type="Proteomes" id="UP000504618"/>
    </source>
</evidence>
<keyword evidence="2" id="KW-1185">Reference proteome</keyword>